<evidence type="ECO:0000313" key="2">
    <source>
        <dbReference type="Proteomes" id="UP001320178"/>
    </source>
</evidence>
<protein>
    <submittedName>
        <fullName evidence="1">Uncharacterized protein</fullName>
    </submittedName>
</protein>
<dbReference type="AlphaFoldDB" id="A0AAW4Z084"/>
<reference evidence="1" key="2">
    <citation type="journal article" date="2021" name="Front. Microbiol.">
        <title>Aerobic Denitrification and Heterotrophic Sulfur Oxidation in the Genus Halomonas Revealed by Six Novel Species Characterizations and Genome-Based Analysis.</title>
        <authorList>
            <person name="Wang L."/>
            <person name="Shao Z."/>
        </authorList>
    </citation>
    <scope>NUCLEOTIDE SEQUENCE</scope>
    <source>
        <strain evidence="1">MCCC 1A05776</strain>
    </source>
</reference>
<accession>A0AAW4Z084</accession>
<organism evidence="1 2">
    <name type="scientific">Billgrantia desiderata</name>
    <dbReference type="NCBI Taxonomy" id="52021"/>
    <lineage>
        <taxon>Bacteria</taxon>
        <taxon>Pseudomonadati</taxon>
        <taxon>Pseudomonadota</taxon>
        <taxon>Gammaproteobacteria</taxon>
        <taxon>Oceanospirillales</taxon>
        <taxon>Halomonadaceae</taxon>
        <taxon>Billgrantia</taxon>
    </lineage>
</organism>
<dbReference type="EMBL" id="JABFTS010000012">
    <property type="protein sequence ID" value="MCE8053522.1"/>
    <property type="molecule type" value="Genomic_DNA"/>
</dbReference>
<dbReference type="Proteomes" id="UP001320178">
    <property type="component" value="Unassembled WGS sequence"/>
</dbReference>
<proteinExistence type="predicted"/>
<dbReference type="RefSeq" id="WP_234240783.1">
    <property type="nucleotide sequence ID" value="NZ_JABFTS010000012.1"/>
</dbReference>
<sequence length="166" mass="18599">MREIIADQNLVFIANNISYSVDCSALLADAVVYVGVKNGVMWAEKSPFTGKITNYDFSEAERLFAEADALHVEATREPTEEELLEQWRLSCKVSPFQAEEALANFGMLEAVEQWLATDATDTERRAWARAQEWRYTSPTISAACDALGISAEQKDQLFKHAETIEA</sequence>
<evidence type="ECO:0000313" key="1">
    <source>
        <dbReference type="EMBL" id="MCE8053522.1"/>
    </source>
</evidence>
<name>A0AAW4Z084_9GAMM</name>
<reference evidence="1" key="1">
    <citation type="submission" date="2020-05" db="EMBL/GenBank/DDBJ databases">
        <authorList>
            <person name="Wang L."/>
            <person name="Shao Z."/>
        </authorList>
    </citation>
    <scope>NUCLEOTIDE SEQUENCE</scope>
    <source>
        <strain evidence="1">MCCC 1A05776</strain>
    </source>
</reference>
<gene>
    <name evidence="1" type="ORF">HOP61_19700</name>
</gene>
<comment type="caution">
    <text evidence="1">The sequence shown here is derived from an EMBL/GenBank/DDBJ whole genome shotgun (WGS) entry which is preliminary data.</text>
</comment>